<organism evidence="1">
    <name type="scientific">marine metagenome</name>
    <dbReference type="NCBI Taxonomy" id="408172"/>
    <lineage>
        <taxon>unclassified sequences</taxon>
        <taxon>metagenomes</taxon>
        <taxon>ecological metagenomes</taxon>
    </lineage>
</organism>
<protein>
    <submittedName>
        <fullName evidence="1">Uncharacterized protein</fullName>
    </submittedName>
</protein>
<name>A0A382IUN0_9ZZZZ</name>
<evidence type="ECO:0000313" key="1">
    <source>
        <dbReference type="EMBL" id="SVC02922.1"/>
    </source>
</evidence>
<proteinExistence type="predicted"/>
<gene>
    <name evidence="1" type="ORF">METZ01_LOCUS255776</name>
</gene>
<dbReference type="EMBL" id="UINC01069499">
    <property type="protein sequence ID" value="SVC02922.1"/>
    <property type="molecule type" value="Genomic_DNA"/>
</dbReference>
<reference evidence="1" key="1">
    <citation type="submission" date="2018-05" db="EMBL/GenBank/DDBJ databases">
        <authorList>
            <person name="Lanie J.A."/>
            <person name="Ng W.-L."/>
            <person name="Kazmierczak K.M."/>
            <person name="Andrzejewski T.M."/>
            <person name="Davidsen T.M."/>
            <person name="Wayne K.J."/>
            <person name="Tettelin H."/>
            <person name="Glass J.I."/>
            <person name="Rusch D."/>
            <person name="Podicherti R."/>
            <person name="Tsui H.-C.T."/>
            <person name="Winkler M.E."/>
        </authorList>
    </citation>
    <scope>NUCLEOTIDE SEQUENCE</scope>
</reference>
<accession>A0A382IUN0</accession>
<sequence>MEENKTFTITYTKLNGESVTRKGKWTDKCKEHIAKAGHACLTYLDLDADGYRTATNKITPWSIK</sequence>
<dbReference type="AlphaFoldDB" id="A0A382IUN0"/>